<dbReference type="InterPro" id="IPR025358">
    <property type="entry name" value="DUF4262"/>
</dbReference>
<name>A0ABQ3AYU2_9ACTN</name>
<reference evidence="2" key="1">
    <citation type="journal article" date="2019" name="Int. J. Syst. Evol. Microbiol.">
        <title>The Global Catalogue of Microorganisms (GCM) 10K type strain sequencing project: providing services to taxonomists for standard genome sequencing and annotation.</title>
        <authorList>
            <consortium name="The Broad Institute Genomics Platform"/>
            <consortium name="The Broad Institute Genome Sequencing Center for Infectious Disease"/>
            <person name="Wu L."/>
            <person name="Ma J."/>
        </authorList>
    </citation>
    <scope>NUCLEOTIDE SEQUENCE [LARGE SCALE GENOMIC DNA]</scope>
    <source>
        <strain evidence="2">JCM 4594</strain>
    </source>
</reference>
<dbReference type="EMBL" id="BMUU01000024">
    <property type="protein sequence ID" value="GGY70789.1"/>
    <property type="molecule type" value="Genomic_DNA"/>
</dbReference>
<comment type="caution">
    <text evidence="1">The sequence shown here is derived from an EMBL/GenBank/DDBJ whole genome shotgun (WGS) entry which is preliminary data.</text>
</comment>
<organism evidence="1 2">
    <name type="scientific">Streptomyces xanthochromogenes</name>
    <dbReference type="NCBI Taxonomy" id="67384"/>
    <lineage>
        <taxon>Bacteria</taxon>
        <taxon>Bacillati</taxon>
        <taxon>Actinomycetota</taxon>
        <taxon>Actinomycetes</taxon>
        <taxon>Kitasatosporales</taxon>
        <taxon>Streptomycetaceae</taxon>
        <taxon>Streptomyces</taxon>
    </lineage>
</organism>
<dbReference type="Pfam" id="PF14081">
    <property type="entry name" value="DUF4262"/>
    <property type="match status" value="1"/>
</dbReference>
<evidence type="ECO:0000313" key="2">
    <source>
        <dbReference type="Proteomes" id="UP000600946"/>
    </source>
</evidence>
<dbReference type="Proteomes" id="UP000600946">
    <property type="component" value="Unassembled WGS sequence"/>
</dbReference>
<evidence type="ECO:0008006" key="3">
    <source>
        <dbReference type="Google" id="ProtNLM"/>
    </source>
</evidence>
<keyword evidence="2" id="KW-1185">Reference proteome</keyword>
<accession>A0ABQ3AYU2</accession>
<sequence length="183" mass="20330">MPTGLTSCHCVVCQDVHELDPRTQSTVDVIQRQGWQVTMVPADAHGPGWAYTVGLWHGRRMPEVAMFGLDVRLMQTILNDLAQHSVEGQPLEAGQERDDVAGVPVVLRAVDYRWYKAFFGTAISYYRKPPFPVLQVVWPNHEGVFPWQAGGEGLLSHQPGWICTPTSTPSAYGPRTCDRTTAT</sequence>
<gene>
    <name evidence="1" type="ORF">GCM10010326_76250</name>
</gene>
<evidence type="ECO:0000313" key="1">
    <source>
        <dbReference type="EMBL" id="GGY70789.1"/>
    </source>
</evidence>
<dbReference type="GeneID" id="96295451"/>
<proteinExistence type="predicted"/>
<dbReference type="RefSeq" id="WP_229893109.1">
    <property type="nucleotide sequence ID" value="NZ_BMUU01000024.1"/>
</dbReference>
<protein>
    <recommendedName>
        <fullName evidence="3">DUF4262 domain-containing protein</fullName>
    </recommendedName>
</protein>